<dbReference type="GO" id="GO:0005886">
    <property type="term" value="C:plasma membrane"/>
    <property type="evidence" value="ECO:0007669"/>
    <property type="project" value="UniProtKB-SubCell"/>
</dbReference>
<evidence type="ECO:0000256" key="5">
    <source>
        <dbReference type="ARBA" id="ARBA00022692"/>
    </source>
</evidence>
<feature type="transmembrane region" description="Helical" evidence="8">
    <location>
        <begin position="373"/>
        <end position="394"/>
    </location>
</feature>
<keyword evidence="11" id="KW-1185">Reference proteome</keyword>
<feature type="transmembrane region" description="Helical" evidence="8">
    <location>
        <begin position="220"/>
        <end position="240"/>
    </location>
</feature>
<dbReference type="RefSeq" id="WP_068848545.1">
    <property type="nucleotide sequence ID" value="NZ_LYDR01000110.1"/>
</dbReference>
<organism evidence="10 11">
    <name type="scientific">Planctopirus hydrillae</name>
    <dbReference type="NCBI Taxonomy" id="1841610"/>
    <lineage>
        <taxon>Bacteria</taxon>
        <taxon>Pseudomonadati</taxon>
        <taxon>Planctomycetota</taxon>
        <taxon>Planctomycetia</taxon>
        <taxon>Planctomycetales</taxon>
        <taxon>Planctomycetaceae</taxon>
        <taxon>Planctopirus</taxon>
    </lineage>
</organism>
<gene>
    <name evidence="10" type="ORF">A6X21_00300</name>
</gene>
<dbReference type="Proteomes" id="UP000094828">
    <property type="component" value="Unassembled WGS sequence"/>
</dbReference>
<comment type="caution">
    <text evidence="10">The sequence shown here is derived from an EMBL/GenBank/DDBJ whole genome shotgun (WGS) entry which is preliminary data.</text>
</comment>
<protein>
    <recommendedName>
        <fullName evidence="9">Type II secretion system protein GspF domain-containing protein</fullName>
    </recommendedName>
</protein>
<keyword evidence="7 8" id="KW-0472">Membrane</keyword>
<dbReference type="Pfam" id="PF00482">
    <property type="entry name" value="T2SSF"/>
    <property type="match status" value="2"/>
</dbReference>
<keyword evidence="3" id="KW-1003">Cell membrane</keyword>
<evidence type="ECO:0000256" key="3">
    <source>
        <dbReference type="ARBA" id="ARBA00022475"/>
    </source>
</evidence>
<name>A0A1C3EB12_9PLAN</name>
<evidence type="ECO:0000256" key="7">
    <source>
        <dbReference type="ARBA" id="ARBA00023136"/>
    </source>
</evidence>
<dbReference type="InterPro" id="IPR003004">
    <property type="entry name" value="GspF/PilC"/>
</dbReference>
<feature type="domain" description="Type II secretion system protein GspF" evidence="9">
    <location>
        <begin position="271"/>
        <end position="392"/>
    </location>
</feature>
<evidence type="ECO:0000259" key="9">
    <source>
        <dbReference type="Pfam" id="PF00482"/>
    </source>
</evidence>
<proteinExistence type="inferred from homology"/>
<evidence type="ECO:0000313" key="10">
    <source>
        <dbReference type="EMBL" id="ODA30447.1"/>
    </source>
</evidence>
<evidence type="ECO:0000256" key="2">
    <source>
        <dbReference type="ARBA" id="ARBA00005745"/>
    </source>
</evidence>
<dbReference type="Gene3D" id="1.20.81.30">
    <property type="entry name" value="Type II secretion system (T2SS), domain F"/>
    <property type="match status" value="2"/>
</dbReference>
<comment type="similarity">
    <text evidence="2">Belongs to the GSP F family.</text>
</comment>
<evidence type="ECO:0000256" key="6">
    <source>
        <dbReference type="ARBA" id="ARBA00022989"/>
    </source>
</evidence>
<keyword evidence="5 8" id="KW-0812">Transmembrane</keyword>
<accession>A0A1C3EB12</accession>
<dbReference type="AlphaFoldDB" id="A0A1C3EB12"/>
<evidence type="ECO:0000256" key="8">
    <source>
        <dbReference type="SAM" id="Phobius"/>
    </source>
</evidence>
<dbReference type="EMBL" id="LYDR01000110">
    <property type="protein sequence ID" value="ODA30447.1"/>
    <property type="molecule type" value="Genomic_DNA"/>
</dbReference>
<sequence>MSTFTYTARDIQGTTHSGSVEAETLAMAVRQLKTDGLYPVQLVESAVSLQLKPWLTRKPRQADIVSMTSQLAVVVDAGVALSVALEGLASQAVSPALKQMLTTIEERVKSGDDFSTALSEFPRSFDARYINLVKAGEATGHLGPILSRLAEQLQQESETRQRVQGAMMYPAAMLLMCVGACIFLLTYVFPKIAPMFAGRGIELPTATRILLAVSNSLTGYWWAWILGVVALVAANAYLLSKEWGQRLRDRLMLQLPILGPLVRKTILARIARTLSATVSAGVPVLPALELAAKVAGNRIFQDAMEDVALHVTSGQSIAQIMATNPVFPKSVVQMIAAGEQTGQLGTVLGKLSDHYDREVAVSIKSATSLIEPIMVAVMGLVIGTIALGMLLPIFKLSTHH</sequence>
<feature type="transmembrane region" description="Helical" evidence="8">
    <location>
        <begin position="167"/>
        <end position="189"/>
    </location>
</feature>
<dbReference type="PANTHER" id="PTHR30012:SF0">
    <property type="entry name" value="TYPE II SECRETION SYSTEM PROTEIN F-RELATED"/>
    <property type="match status" value="1"/>
</dbReference>
<evidence type="ECO:0000313" key="11">
    <source>
        <dbReference type="Proteomes" id="UP000094828"/>
    </source>
</evidence>
<reference evidence="10 11" key="1">
    <citation type="submission" date="2016-05" db="EMBL/GenBank/DDBJ databases">
        <title>Genomic and physiological characterization of Planctopirus sp. isolated from fresh water lake.</title>
        <authorList>
            <person name="Subhash Y."/>
            <person name="Ramana C."/>
        </authorList>
    </citation>
    <scope>NUCLEOTIDE SEQUENCE [LARGE SCALE GENOMIC DNA]</scope>
    <source>
        <strain evidence="10 11">JC280</strain>
    </source>
</reference>
<keyword evidence="4" id="KW-0997">Cell inner membrane</keyword>
<dbReference type="STRING" id="1841610.A6X21_00300"/>
<dbReference type="InterPro" id="IPR042094">
    <property type="entry name" value="T2SS_GspF_sf"/>
</dbReference>
<feature type="domain" description="Type II secretion system protein GspF" evidence="9">
    <location>
        <begin position="68"/>
        <end position="190"/>
    </location>
</feature>
<keyword evidence="6 8" id="KW-1133">Transmembrane helix</keyword>
<dbReference type="PANTHER" id="PTHR30012">
    <property type="entry name" value="GENERAL SECRETION PATHWAY PROTEIN"/>
    <property type="match status" value="1"/>
</dbReference>
<evidence type="ECO:0000256" key="1">
    <source>
        <dbReference type="ARBA" id="ARBA00004429"/>
    </source>
</evidence>
<comment type="subcellular location">
    <subcellularLocation>
        <location evidence="1">Cell inner membrane</location>
        <topology evidence="1">Multi-pass membrane protein</topology>
    </subcellularLocation>
</comment>
<dbReference type="OrthoDB" id="9805682at2"/>
<dbReference type="PRINTS" id="PR00812">
    <property type="entry name" value="BCTERIALGSPF"/>
</dbReference>
<dbReference type="InterPro" id="IPR018076">
    <property type="entry name" value="T2SS_GspF_dom"/>
</dbReference>
<dbReference type="GO" id="GO:0015628">
    <property type="term" value="P:protein secretion by the type II secretion system"/>
    <property type="evidence" value="ECO:0007669"/>
    <property type="project" value="TreeGrafter"/>
</dbReference>
<evidence type="ECO:0000256" key="4">
    <source>
        <dbReference type="ARBA" id="ARBA00022519"/>
    </source>
</evidence>
<dbReference type="FunFam" id="1.20.81.30:FF:000001">
    <property type="entry name" value="Type II secretion system protein F"/>
    <property type="match status" value="2"/>
</dbReference>